<dbReference type="EMBL" id="CAMPGE010000959">
    <property type="protein sequence ID" value="CAI2359725.1"/>
    <property type="molecule type" value="Genomic_DNA"/>
</dbReference>
<gene>
    <name evidence="2" type="ORF">ECRASSUSDP1_LOCUS1018</name>
</gene>
<evidence type="ECO:0000313" key="2">
    <source>
        <dbReference type="EMBL" id="CAI2359725.1"/>
    </source>
</evidence>
<name>A0AAD1U0H2_EUPCR</name>
<keyword evidence="1" id="KW-0175">Coiled coil</keyword>
<sequence length="375" mass="43223">MKCFTRQLQFRSYKDFKLGVSFKEKDSQAHLRLKLDELQATIQAQKIDPLKEQLQTISQVCQEKEQQVETLEQEKAQLNQTVERLTEENNRASNDSEQSTQQLNQIIETLTQERDNSNLLVEEMKQEIAQLEQSSAKVGYTLNHDELQFLNNSLKNTTGTINASSDLCLSFNNPSSISLIKALQCYKLPSLREVSLDYVDKFNETEIITRFLENALSKDIKRFYFRGRNSSFMKITPYIPALKKVLAVIPDKTNFYKFMISKIELEDLVVAVQHCKEVKFDYCKIDTDQELDFEDRLDASTFEKINLNGVGNGNHSNWKDNGFKKFKNIIKGFAKVDQIKNRQVKIYLGNCEISKDLAESVLQDHGLGNMIIEGL</sequence>
<keyword evidence="3" id="KW-1185">Reference proteome</keyword>
<comment type="caution">
    <text evidence="2">The sequence shown here is derived from an EMBL/GenBank/DDBJ whole genome shotgun (WGS) entry which is preliminary data.</text>
</comment>
<reference evidence="2" key="1">
    <citation type="submission" date="2023-07" db="EMBL/GenBank/DDBJ databases">
        <authorList>
            <consortium name="AG Swart"/>
            <person name="Singh M."/>
            <person name="Singh A."/>
            <person name="Seah K."/>
            <person name="Emmerich C."/>
        </authorList>
    </citation>
    <scope>NUCLEOTIDE SEQUENCE</scope>
    <source>
        <strain evidence="2">DP1</strain>
    </source>
</reference>
<organism evidence="2 3">
    <name type="scientific">Euplotes crassus</name>
    <dbReference type="NCBI Taxonomy" id="5936"/>
    <lineage>
        <taxon>Eukaryota</taxon>
        <taxon>Sar</taxon>
        <taxon>Alveolata</taxon>
        <taxon>Ciliophora</taxon>
        <taxon>Intramacronucleata</taxon>
        <taxon>Spirotrichea</taxon>
        <taxon>Hypotrichia</taxon>
        <taxon>Euplotida</taxon>
        <taxon>Euplotidae</taxon>
        <taxon>Moneuplotes</taxon>
    </lineage>
</organism>
<feature type="coiled-coil region" evidence="1">
    <location>
        <begin position="54"/>
        <end position="134"/>
    </location>
</feature>
<evidence type="ECO:0000313" key="3">
    <source>
        <dbReference type="Proteomes" id="UP001295684"/>
    </source>
</evidence>
<evidence type="ECO:0000256" key="1">
    <source>
        <dbReference type="SAM" id="Coils"/>
    </source>
</evidence>
<dbReference type="AlphaFoldDB" id="A0AAD1U0H2"/>
<dbReference type="Proteomes" id="UP001295684">
    <property type="component" value="Unassembled WGS sequence"/>
</dbReference>
<protein>
    <submittedName>
        <fullName evidence="2">Uncharacterized protein</fullName>
    </submittedName>
</protein>
<proteinExistence type="predicted"/>
<accession>A0AAD1U0H2</accession>